<keyword evidence="2" id="KW-1185">Reference proteome</keyword>
<comment type="caution">
    <text evidence="1">The sequence shown here is derived from an EMBL/GenBank/DDBJ whole genome shotgun (WGS) entry which is preliminary data.</text>
</comment>
<evidence type="ECO:0000313" key="2">
    <source>
        <dbReference type="Proteomes" id="UP000788993"/>
    </source>
</evidence>
<protein>
    <submittedName>
        <fullName evidence="1">Uncharacterized protein</fullName>
    </submittedName>
</protein>
<proteinExistence type="predicted"/>
<gene>
    <name evidence="1" type="ORF">OGATHE_002670</name>
</gene>
<dbReference type="Proteomes" id="UP000788993">
    <property type="component" value="Unassembled WGS sequence"/>
</dbReference>
<name>A0A9P8T841_9ASCO</name>
<dbReference type="AlphaFoldDB" id="A0A9P8T841"/>
<reference evidence="1" key="2">
    <citation type="submission" date="2021-01" db="EMBL/GenBank/DDBJ databases">
        <authorList>
            <person name="Schikora-Tamarit M.A."/>
        </authorList>
    </citation>
    <scope>NUCLEOTIDE SEQUENCE</scope>
    <source>
        <strain evidence="1">NCAIM Y.01608</strain>
    </source>
</reference>
<accession>A0A9P8T841</accession>
<sequence length="141" mass="15990">MQVFKNNFTDVFAPSSQALRRRCIFGQKPISLSKLVKFDPVRISRSGYSNAFQNTITSKLLENKLLIKLTWHFVCVGQNTSHKVRMSGRQLLHQVVELFFMPLGNSSESVASSLSSFDRRDCEVGFSRGIKQGFHELIFGS</sequence>
<reference evidence="1" key="1">
    <citation type="journal article" date="2021" name="Open Biol.">
        <title>Shared evolutionary footprints suggest mitochondrial oxidative damage underlies multiple complex I losses in fungi.</title>
        <authorList>
            <person name="Schikora-Tamarit M.A."/>
            <person name="Marcet-Houben M."/>
            <person name="Nosek J."/>
            <person name="Gabaldon T."/>
        </authorList>
    </citation>
    <scope>NUCLEOTIDE SEQUENCE</scope>
    <source>
        <strain evidence="1">NCAIM Y.01608</strain>
    </source>
</reference>
<dbReference type="EMBL" id="JAEUBD010000983">
    <property type="protein sequence ID" value="KAH3669858.1"/>
    <property type="molecule type" value="Genomic_DNA"/>
</dbReference>
<evidence type="ECO:0000313" key="1">
    <source>
        <dbReference type="EMBL" id="KAH3669858.1"/>
    </source>
</evidence>
<organism evidence="1 2">
    <name type="scientific">Ogataea polymorpha</name>
    <dbReference type="NCBI Taxonomy" id="460523"/>
    <lineage>
        <taxon>Eukaryota</taxon>
        <taxon>Fungi</taxon>
        <taxon>Dikarya</taxon>
        <taxon>Ascomycota</taxon>
        <taxon>Saccharomycotina</taxon>
        <taxon>Pichiomycetes</taxon>
        <taxon>Pichiales</taxon>
        <taxon>Pichiaceae</taxon>
        <taxon>Ogataea</taxon>
    </lineage>
</organism>